<gene>
    <name evidence="2" type="ORF">SAMN05421855_101299</name>
</gene>
<keyword evidence="1" id="KW-0732">Signal</keyword>
<dbReference type="OrthoDB" id="1444189at2"/>
<reference evidence="2 3" key="1">
    <citation type="submission" date="2016-10" db="EMBL/GenBank/DDBJ databases">
        <authorList>
            <person name="de Groot N.N."/>
        </authorList>
    </citation>
    <scope>NUCLEOTIDE SEQUENCE [LARGE SCALE GENOMIC DNA]</scope>
    <source>
        <strain evidence="2 3">DSM 16195</strain>
    </source>
</reference>
<feature type="signal peptide" evidence="1">
    <location>
        <begin position="1"/>
        <end position="21"/>
    </location>
</feature>
<protein>
    <recommendedName>
        <fullName evidence="4">YD repeat-containing protein</fullName>
    </recommendedName>
</protein>
<dbReference type="STRING" id="227084.SAMN05421855_101299"/>
<organism evidence="2 3">
    <name type="scientific">Ulvibacter litoralis</name>
    <dbReference type="NCBI Taxonomy" id="227084"/>
    <lineage>
        <taxon>Bacteria</taxon>
        <taxon>Pseudomonadati</taxon>
        <taxon>Bacteroidota</taxon>
        <taxon>Flavobacteriia</taxon>
        <taxon>Flavobacteriales</taxon>
        <taxon>Flavobacteriaceae</taxon>
        <taxon>Ulvibacter</taxon>
    </lineage>
</organism>
<dbReference type="PROSITE" id="PS51257">
    <property type="entry name" value="PROKAR_LIPOPROTEIN"/>
    <property type="match status" value="1"/>
</dbReference>
<name>A0A1G7CC82_9FLAO</name>
<accession>A0A1G7CC82</accession>
<evidence type="ECO:0008006" key="4">
    <source>
        <dbReference type="Google" id="ProtNLM"/>
    </source>
</evidence>
<dbReference type="EMBL" id="FNBA01000001">
    <property type="protein sequence ID" value="SDE36948.1"/>
    <property type="molecule type" value="Genomic_DNA"/>
</dbReference>
<dbReference type="AlphaFoldDB" id="A0A1G7CC82"/>
<proteinExistence type="predicted"/>
<keyword evidence="3" id="KW-1185">Reference proteome</keyword>
<dbReference type="RefSeq" id="WP_093139635.1">
    <property type="nucleotide sequence ID" value="NZ_BMWO01000001.1"/>
</dbReference>
<feature type="chain" id="PRO_5011449340" description="YD repeat-containing protein" evidence="1">
    <location>
        <begin position="22"/>
        <end position="294"/>
    </location>
</feature>
<evidence type="ECO:0000313" key="3">
    <source>
        <dbReference type="Proteomes" id="UP000199321"/>
    </source>
</evidence>
<evidence type="ECO:0000256" key="1">
    <source>
        <dbReference type="SAM" id="SignalP"/>
    </source>
</evidence>
<sequence length="294" mass="34462">MRHAILLISAIFLLLSCSNNDNDAVQEEQISELKIKKFRITHFDETTGLPGHNDYYFDEDAKLTKIHVIHYDGIDGVIDNISYNASGQLTRNDRNTIDQGVSELSYYFEYLYNSDNKLEQIQEYDANGNENRIMEVIHYQDSIQVHKDLASTSEVISSFKFSPANLLTKTITKAHESLYPTHQDYTYDGANLINIHTEDFYTSEISDQYYQHDDKINPLHLVLMESYRQHIIDNFGLYLLPKEYLYSENNTTHYQSTFDSDQVTTYRYNNLDYPISAEVKIDGNLYRELTYEYY</sequence>
<dbReference type="Proteomes" id="UP000199321">
    <property type="component" value="Unassembled WGS sequence"/>
</dbReference>
<evidence type="ECO:0000313" key="2">
    <source>
        <dbReference type="EMBL" id="SDE36948.1"/>
    </source>
</evidence>